<dbReference type="GO" id="GO:0005524">
    <property type="term" value="F:ATP binding"/>
    <property type="evidence" value="ECO:0007669"/>
    <property type="project" value="UniProtKB-UniRule"/>
</dbReference>
<evidence type="ECO:0000256" key="3">
    <source>
        <dbReference type="ARBA" id="ARBA00022538"/>
    </source>
</evidence>
<evidence type="ECO:0000256" key="2">
    <source>
        <dbReference type="ARBA" id="ARBA00022475"/>
    </source>
</evidence>
<dbReference type="KEGG" id="pcm:AY601_0469"/>
<sequence length="188" mass="20144">MKKYILQSIRLTAVLLVLLCVIYPLIVAFAGSFSKGSGGGEKIIQNGKVVGYALIGQSFTKPQYFWGRPSSVGYKADGSGGSNKGPSNPDYLKEVNSRIDSLLKYHPYLKRSDIPADMVTASGSGLDPDISVEGAAIQIKRVAMNRKLSEQVVSDLVKKTANGPLLGLFGPSTINVLELNVALDNLKK</sequence>
<name>A0A127V7Z6_9SPHI</name>
<keyword evidence="13" id="KW-1185">Reference proteome</keyword>
<dbReference type="PANTHER" id="PTHR30042">
    <property type="entry name" value="POTASSIUM-TRANSPORTING ATPASE C CHAIN"/>
    <property type="match status" value="1"/>
</dbReference>
<keyword evidence="4 11" id="KW-0812">Transmembrane</keyword>
<dbReference type="OrthoDB" id="9809491at2"/>
<dbReference type="PATRIC" id="fig|188932.3.peg.478"/>
<keyword evidence="9 11" id="KW-0406">Ion transport</keyword>
<evidence type="ECO:0000256" key="1">
    <source>
        <dbReference type="ARBA" id="ARBA00022448"/>
    </source>
</evidence>
<dbReference type="PIRSF" id="PIRSF001296">
    <property type="entry name" value="K_ATPase_KdpC"/>
    <property type="match status" value="1"/>
</dbReference>
<dbReference type="NCBIfam" id="NF010606">
    <property type="entry name" value="PRK14002.1"/>
    <property type="match status" value="1"/>
</dbReference>
<dbReference type="Pfam" id="PF02669">
    <property type="entry name" value="KdpC"/>
    <property type="match status" value="1"/>
</dbReference>
<organism evidence="12 13">
    <name type="scientific">Pedobacter cryoconitis</name>
    <dbReference type="NCBI Taxonomy" id="188932"/>
    <lineage>
        <taxon>Bacteria</taxon>
        <taxon>Pseudomonadati</taxon>
        <taxon>Bacteroidota</taxon>
        <taxon>Sphingobacteriia</taxon>
        <taxon>Sphingobacteriales</taxon>
        <taxon>Sphingobacteriaceae</taxon>
        <taxon>Pedobacter</taxon>
    </lineage>
</organism>
<comment type="similarity">
    <text evidence="11">Belongs to the KdpC family.</text>
</comment>
<dbReference type="AlphaFoldDB" id="A0A127V7Z6"/>
<keyword evidence="3 11" id="KW-0633">Potassium transport</keyword>
<dbReference type="GO" id="GO:0005886">
    <property type="term" value="C:plasma membrane"/>
    <property type="evidence" value="ECO:0007669"/>
    <property type="project" value="UniProtKB-SubCell"/>
</dbReference>
<evidence type="ECO:0000256" key="7">
    <source>
        <dbReference type="ARBA" id="ARBA00022958"/>
    </source>
</evidence>
<evidence type="ECO:0000256" key="9">
    <source>
        <dbReference type="ARBA" id="ARBA00023065"/>
    </source>
</evidence>
<evidence type="ECO:0000256" key="10">
    <source>
        <dbReference type="ARBA" id="ARBA00023136"/>
    </source>
</evidence>
<keyword evidence="2 11" id="KW-1003">Cell membrane</keyword>
<keyword evidence="1 11" id="KW-0813">Transport</keyword>
<protein>
    <recommendedName>
        <fullName evidence="11">Potassium-transporting ATPase KdpC subunit</fullName>
    </recommendedName>
    <alternativeName>
        <fullName evidence="11">ATP phosphohydrolase [potassium-transporting] C chain</fullName>
    </alternativeName>
    <alternativeName>
        <fullName evidence="11">Potassium-binding and translocating subunit C</fullName>
    </alternativeName>
    <alternativeName>
        <fullName evidence="11">Potassium-translocating ATPase C chain</fullName>
    </alternativeName>
</protein>
<dbReference type="NCBIfam" id="NF001454">
    <property type="entry name" value="PRK00315.1"/>
    <property type="match status" value="1"/>
</dbReference>
<evidence type="ECO:0000256" key="5">
    <source>
        <dbReference type="ARBA" id="ARBA00022741"/>
    </source>
</evidence>
<accession>A0A127V7Z6</accession>
<comment type="subcellular location">
    <subcellularLocation>
        <location evidence="11">Cell membrane</location>
        <topology evidence="11">Single-pass membrane protein</topology>
    </subcellularLocation>
</comment>
<comment type="function">
    <text evidence="11">Part of the high-affinity ATP-driven potassium transport (or Kdp) system, which catalyzes the hydrolysis of ATP coupled with the electrogenic transport of potassium into the cytoplasm. This subunit acts as a catalytic chaperone that increases the ATP-binding affinity of the ATP-hydrolyzing subunit KdpB by the formation of a transient KdpB/KdpC/ATP ternary complex.</text>
</comment>
<keyword evidence="8 11" id="KW-1133">Transmembrane helix</keyword>
<proteinExistence type="inferred from homology"/>
<comment type="subunit">
    <text evidence="11">The system is composed of three essential subunits: KdpA, KdpB and KdpC.</text>
</comment>
<evidence type="ECO:0000256" key="4">
    <source>
        <dbReference type="ARBA" id="ARBA00022692"/>
    </source>
</evidence>
<keyword evidence="7 11" id="KW-0630">Potassium</keyword>
<keyword evidence="10 11" id="KW-0472">Membrane</keyword>
<dbReference type="NCBIfam" id="TIGR00681">
    <property type="entry name" value="kdpC"/>
    <property type="match status" value="1"/>
</dbReference>
<evidence type="ECO:0000256" key="6">
    <source>
        <dbReference type="ARBA" id="ARBA00022840"/>
    </source>
</evidence>
<reference evidence="12 13" key="1">
    <citation type="submission" date="2016-03" db="EMBL/GenBank/DDBJ databases">
        <title>Complete genome sequence of Pedobacter cryoconitis PAMC 27485.</title>
        <authorList>
            <person name="Lee J."/>
            <person name="Kim O.-S."/>
        </authorList>
    </citation>
    <scope>NUCLEOTIDE SEQUENCE [LARGE SCALE GENOMIC DNA]</scope>
    <source>
        <strain evidence="12 13">PAMC 27485</strain>
    </source>
</reference>
<gene>
    <name evidence="11" type="primary">kdpC</name>
    <name evidence="12" type="ORF">AY601_0469</name>
</gene>
<dbReference type="PANTHER" id="PTHR30042:SF2">
    <property type="entry name" value="POTASSIUM-TRANSPORTING ATPASE KDPC SUBUNIT"/>
    <property type="match status" value="1"/>
</dbReference>
<dbReference type="RefSeq" id="WP_068395865.1">
    <property type="nucleotide sequence ID" value="NZ_CP014504.1"/>
</dbReference>
<evidence type="ECO:0000256" key="8">
    <source>
        <dbReference type="ARBA" id="ARBA00022989"/>
    </source>
</evidence>
<keyword evidence="5 11" id="KW-0547">Nucleotide-binding</keyword>
<keyword evidence="6 11" id="KW-0067">ATP-binding</keyword>
<dbReference type="EMBL" id="CP014504">
    <property type="protein sequence ID" value="AMP97424.1"/>
    <property type="molecule type" value="Genomic_DNA"/>
</dbReference>
<evidence type="ECO:0000313" key="13">
    <source>
        <dbReference type="Proteomes" id="UP000071561"/>
    </source>
</evidence>
<dbReference type="Proteomes" id="UP000071561">
    <property type="component" value="Chromosome"/>
</dbReference>
<dbReference type="InterPro" id="IPR003820">
    <property type="entry name" value="KdpC"/>
</dbReference>
<dbReference type="HAMAP" id="MF_00276">
    <property type="entry name" value="KdpC"/>
    <property type="match status" value="1"/>
</dbReference>
<evidence type="ECO:0000256" key="11">
    <source>
        <dbReference type="HAMAP-Rule" id="MF_00276"/>
    </source>
</evidence>
<evidence type="ECO:0000313" key="12">
    <source>
        <dbReference type="EMBL" id="AMP97424.1"/>
    </source>
</evidence>
<dbReference type="GO" id="GO:0008556">
    <property type="term" value="F:P-type potassium transmembrane transporter activity"/>
    <property type="evidence" value="ECO:0007669"/>
    <property type="project" value="InterPro"/>
</dbReference>